<accession>K1J8T1</accession>
<proteinExistence type="predicted"/>
<evidence type="ECO:0000313" key="1">
    <source>
        <dbReference type="EMBL" id="EKB22718.1"/>
    </source>
</evidence>
<reference evidence="1 2" key="1">
    <citation type="submission" date="2012-06" db="EMBL/GenBank/DDBJ databases">
        <title>The Genome Sequence of Aeromonas veronii AMC34.</title>
        <authorList>
            <consortium name="The Broad Institute Genome Sequencing Platform"/>
            <person name="Earl A."/>
            <person name="Ward D."/>
            <person name="Feldgarden M."/>
            <person name="Gevers D."/>
            <person name="Graf J."/>
            <person name="Tomasi A."/>
            <person name="Horneman A."/>
            <person name="Walker B."/>
            <person name="Young S.K."/>
            <person name="Zeng Q."/>
            <person name="Gargeya S."/>
            <person name="Fitzgerald M."/>
            <person name="Haas B."/>
            <person name="Abouelleil A."/>
            <person name="Alvarado L."/>
            <person name="Arachchi H.M."/>
            <person name="Berlin A.M."/>
            <person name="Chapman S.B."/>
            <person name="Goldberg J."/>
            <person name="Griggs A."/>
            <person name="Gujja S."/>
            <person name="Hansen M."/>
            <person name="Howarth C."/>
            <person name="Imamovic A."/>
            <person name="Larimer J."/>
            <person name="McCowan C."/>
            <person name="Montmayeur A."/>
            <person name="Murphy C."/>
            <person name="Neiman D."/>
            <person name="Pearson M."/>
            <person name="Priest M."/>
            <person name="Roberts A."/>
            <person name="Saif S."/>
            <person name="Shea T."/>
            <person name="Sisk P."/>
            <person name="Sykes S."/>
            <person name="Wortman J."/>
            <person name="Nusbaum C."/>
            <person name="Birren B."/>
        </authorList>
    </citation>
    <scope>NUCLEOTIDE SEQUENCE [LARGE SCALE GENOMIC DNA]</scope>
    <source>
        <strain evidence="1 2">AMC34</strain>
    </source>
</reference>
<dbReference type="HOGENOM" id="CLU_2550777_0_0_6"/>
<evidence type="ECO:0000313" key="2">
    <source>
        <dbReference type="Proteomes" id="UP000006087"/>
    </source>
</evidence>
<dbReference type="RefSeq" id="WP_005342190.1">
    <property type="nucleotide sequence ID" value="NZ_JH823256.1"/>
</dbReference>
<organism evidence="1 2">
    <name type="scientific">Aeromonas veronii AMC34</name>
    <dbReference type="NCBI Taxonomy" id="1073383"/>
    <lineage>
        <taxon>Bacteria</taxon>
        <taxon>Pseudomonadati</taxon>
        <taxon>Pseudomonadota</taxon>
        <taxon>Gammaproteobacteria</taxon>
        <taxon>Aeromonadales</taxon>
        <taxon>Aeromonadaceae</taxon>
        <taxon>Aeromonas</taxon>
    </lineage>
</organism>
<gene>
    <name evidence="1" type="ORF">HMPREF1168_00774</name>
</gene>
<dbReference type="EMBL" id="AGWU01000008">
    <property type="protein sequence ID" value="EKB22718.1"/>
    <property type="molecule type" value="Genomic_DNA"/>
</dbReference>
<dbReference type="Proteomes" id="UP000006087">
    <property type="component" value="Unassembled WGS sequence"/>
</dbReference>
<dbReference type="AlphaFoldDB" id="K1J8T1"/>
<sequence length="82" mass="9617">MKLTAYQRRLVTYVKCNHPCYPKRKTKGMSKQELAELEKQADGNAIAWLDSRVRQWRENSPPKTNKIYVAPVTDEDDEHEPN</sequence>
<name>K1J8T1_AERVE</name>
<comment type="caution">
    <text evidence="1">The sequence shown here is derived from an EMBL/GenBank/DDBJ whole genome shotgun (WGS) entry which is preliminary data.</text>
</comment>
<protein>
    <submittedName>
        <fullName evidence="1">Uncharacterized protein</fullName>
    </submittedName>
</protein>
<dbReference type="PATRIC" id="fig|1073383.3.peg.786"/>